<gene>
    <name evidence="2" type="ORF">B296_00039935</name>
</gene>
<dbReference type="Proteomes" id="UP000287651">
    <property type="component" value="Unassembled WGS sequence"/>
</dbReference>
<evidence type="ECO:0000313" key="3">
    <source>
        <dbReference type="Proteomes" id="UP000287651"/>
    </source>
</evidence>
<feature type="region of interest" description="Disordered" evidence="1">
    <location>
        <begin position="1"/>
        <end position="55"/>
    </location>
</feature>
<feature type="compositionally biased region" description="Basic and acidic residues" evidence="1">
    <location>
        <begin position="20"/>
        <end position="42"/>
    </location>
</feature>
<sequence length="92" mass="9921">MEAVAMDESEKAEVEEVESRDEGELDHHVVDMTGGDVREDKMGGGGNEDAQEEEEGPVDYCVFNIKLNDAHPPKAGSKAPELVTNTGEATFV</sequence>
<dbReference type="AlphaFoldDB" id="A0A426ZNV9"/>
<evidence type="ECO:0000313" key="2">
    <source>
        <dbReference type="EMBL" id="RRT65614.1"/>
    </source>
</evidence>
<feature type="region of interest" description="Disordered" evidence="1">
    <location>
        <begin position="69"/>
        <end position="92"/>
    </location>
</feature>
<name>A0A426ZNV9_ENSVE</name>
<evidence type="ECO:0000256" key="1">
    <source>
        <dbReference type="SAM" id="MobiDB-lite"/>
    </source>
</evidence>
<comment type="caution">
    <text evidence="2">The sequence shown here is derived from an EMBL/GenBank/DDBJ whole genome shotgun (WGS) entry which is preliminary data.</text>
</comment>
<feature type="compositionally biased region" description="Polar residues" evidence="1">
    <location>
        <begin position="83"/>
        <end position="92"/>
    </location>
</feature>
<proteinExistence type="predicted"/>
<reference evidence="2 3" key="1">
    <citation type="journal article" date="2014" name="Agronomy (Basel)">
        <title>A Draft Genome Sequence for Ensete ventricosum, the Drought-Tolerant Tree Against Hunger.</title>
        <authorList>
            <person name="Harrison J."/>
            <person name="Moore K.A."/>
            <person name="Paszkiewicz K."/>
            <person name="Jones T."/>
            <person name="Grant M."/>
            <person name="Ambacheew D."/>
            <person name="Muzemil S."/>
            <person name="Studholme D.J."/>
        </authorList>
    </citation>
    <scope>NUCLEOTIDE SEQUENCE [LARGE SCALE GENOMIC DNA]</scope>
</reference>
<organism evidence="2 3">
    <name type="scientific">Ensete ventricosum</name>
    <name type="common">Abyssinian banana</name>
    <name type="synonym">Musa ensete</name>
    <dbReference type="NCBI Taxonomy" id="4639"/>
    <lineage>
        <taxon>Eukaryota</taxon>
        <taxon>Viridiplantae</taxon>
        <taxon>Streptophyta</taxon>
        <taxon>Embryophyta</taxon>
        <taxon>Tracheophyta</taxon>
        <taxon>Spermatophyta</taxon>
        <taxon>Magnoliopsida</taxon>
        <taxon>Liliopsida</taxon>
        <taxon>Zingiberales</taxon>
        <taxon>Musaceae</taxon>
        <taxon>Ensete</taxon>
    </lineage>
</organism>
<protein>
    <submittedName>
        <fullName evidence="2">Uncharacterized protein</fullName>
    </submittedName>
</protein>
<accession>A0A426ZNV9</accession>
<dbReference type="EMBL" id="AMZH03005751">
    <property type="protein sequence ID" value="RRT65614.1"/>
    <property type="molecule type" value="Genomic_DNA"/>
</dbReference>